<dbReference type="InterPro" id="IPR029787">
    <property type="entry name" value="Nucleotide_cyclase"/>
</dbReference>
<keyword evidence="4" id="KW-1185">Reference proteome</keyword>
<dbReference type="Gene3D" id="3.30.70.270">
    <property type="match status" value="1"/>
</dbReference>
<dbReference type="GO" id="GO:0043709">
    <property type="term" value="P:cell adhesion involved in single-species biofilm formation"/>
    <property type="evidence" value="ECO:0007669"/>
    <property type="project" value="TreeGrafter"/>
</dbReference>
<feature type="transmembrane region" description="Helical" evidence="1">
    <location>
        <begin position="214"/>
        <end position="233"/>
    </location>
</feature>
<dbReference type="InterPro" id="IPR000160">
    <property type="entry name" value="GGDEF_dom"/>
</dbReference>
<dbReference type="InterPro" id="IPR050469">
    <property type="entry name" value="Diguanylate_Cyclase"/>
</dbReference>
<dbReference type="FunFam" id="3.30.70.270:FF:000001">
    <property type="entry name" value="Diguanylate cyclase domain protein"/>
    <property type="match status" value="1"/>
</dbReference>
<dbReference type="NCBIfam" id="TIGR00254">
    <property type="entry name" value="GGDEF"/>
    <property type="match status" value="1"/>
</dbReference>
<feature type="transmembrane region" description="Helical" evidence="1">
    <location>
        <begin position="181"/>
        <end position="202"/>
    </location>
</feature>
<dbReference type="PROSITE" id="PS50887">
    <property type="entry name" value="GGDEF"/>
    <property type="match status" value="1"/>
</dbReference>
<dbReference type="InterPro" id="IPR043128">
    <property type="entry name" value="Rev_trsase/Diguanyl_cyclase"/>
</dbReference>
<dbReference type="AlphaFoldDB" id="A0A545ARZ3"/>
<dbReference type="EMBL" id="VIRS01000010">
    <property type="protein sequence ID" value="TQS44097.1"/>
    <property type="molecule type" value="Genomic_DNA"/>
</dbReference>
<feature type="transmembrane region" description="Helical" evidence="1">
    <location>
        <begin position="87"/>
        <end position="107"/>
    </location>
</feature>
<feature type="transmembrane region" description="Helical" evidence="1">
    <location>
        <begin position="279"/>
        <end position="300"/>
    </location>
</feature>
<accession>A0A545ARZ3</accession>
<evidence type="ECO:0000313" key="4">
    <source>
        <dbReference type="Proteomes" id="UP000317982"/>
    </source>
</evidence>
<keyword evidence="1" id="KW-0472">Membrane</keyword>
<feature type="transmembrane region" description="Helical" evidence="1">
    <location>
        <begin position="61"/>
        <end position="81"/>
    </location>
</feature>
<dbReference type="RefSeq" id="WP_142705587.1">
    <property type="nucleotide sequence ID" value="NZ_VIRS01000010.1"/>
</dbReference>
<sequence length="469" mass="50631">MVRRRLIVGAPLFAVPVLLIPYLNGDDLSTLGLLSFAIADAIGIVGIVAGLVLYRPRFLAPWLCLIAVCACQVAGDVAVTVGGLIDAAGLLFLPRYPLHLLALLLWARRRHPGRDAATWLDLSIVAVALALTSWVFLVSPQLAAGDQRGWTTGTTIAYPAMELLTISLGLRIWVGARERSPAMYLLGGMFLVYLTADVLYSTLTVSGEASVSDLWNTVFMLAGPLIAAAALHPSMARLGERVPDQARPVTGRRLVVLAVVAAVPPGVLFVQHFRGADLHVPSIAAACAVLTSLVLTRMWLLVIEQRWIAVTDGLTGLRTRRRFEEELTVQCDRSRSVGVMLLDVDHFKQVNDVYGHQAGDAVLSELAHRLTTSVRAGDLVARYGGEEFAVLMGSTDLDTAAAIAERTRRAVADHPFRLPGNVELPITISIGIAIWDDGPVADAPTDLLREADRRLYKAKADGRNLVVSR</sequence>
<feature type="transmembrane region" description="Helical" evidence="1">
    <location>
        <begin position="35"/>
        <end position="54"/>
    </location>
</feature>
<comment type="caution">
    <text evidence="3">The sequence shown here is derived from an EMBL/GenBank/DDBJ whole genome shotgun (WGS) entry which is preliminary data.</text>
</comment>
<feature type="transmembrane region" description="Helical" evidence="1">
    <location>
        <begin position="156"/>
        <end position="174"/>
    </location>
</feature>
<keyword evidence="1" id="KW-1133">Transmembrane helix</keyword>
<dbReference type="Proteomes" id="UP000317982">
    <property type="component" value="Unassembled WGS sequence"/>
</dbReference>
<feature type="transmembrane region" description="Helical" evidence="1">
    <location>
        <begin position="119"/>
        <end position="136"/>
    </location>
</feature>
<dbReference type="GO" id="GO:0052621">
    <property type="term" value="F:diguanylate cyclase activity"/>
    <property type="evidence" value="ECO:0007669"/>
    <property type="project" value="TreeGrafter"/>
</dbReference>
<dbReference type="OrthoDB" id="23692at2"/>
<dbReference type="GO" id="GO:1902201">
    <property type="term" value="P:negative regulation of bacterial-type flagellum-dependent cell motility"/>
    <property type="evidence" value="ECO:0007669"/>
    <property type="project" value="TreeGrafter"/>
</dbReference>
<dbReference type="SMART" id="SM00267">
    <property type="entry name" value="GGDEF"/>
    <property type="match status" value="1"/>
</dbReference>
<evidence type="ECO:0000313" key="3">
    <source>
        <dbReference type="EMBL" id="TQS44097.1"/>
    </source>
</evidence>
<dbReference type="PANTHER" id="PTHR45138">
    <property type="entry name" value="REGULATORY COMPONENTS OF SENSORY TRANSDUCTION SYSTEM"/>
    <property type="match status" value="1"/>
</dbReference>
<proteinExistence type="predicted"/>
<dbReference type="InParanoid" id="A0A545ARZ3"/>
<reference evidence="3 4" key="1">
    <citation type="submission" date="2019-07" db="EMBL/GenBank/DDBJ databases">
        <title>Cryptosporangium phraense sp. nov., isolated from plant litter.</title>
        <authorList>
            <person name="Suriyachadkun C."/>
        </authorList>
    </citation>
    <scope>NUCLEOTIDE SEQUENCE [LARGE SCALE GENOMIC DNA]</scope>
    <source>
        <strain evidence="3 4">A-T 5661</strain>
    </source>
</reference>
<dbReference type="CDD" id="cd01949">
    <property type="entry name" value="GGDEF"/>
    <property type="match status" value="1"/>
</dbReference>
<feature type="transmembrane region" description="Helical" evidence="1">
    <location>
        <begin position="254"/>
        <end position="273"/>
    </location>
</feature>
<dbReference type="PANTHER" id="PTHR45138:SF9">
    <property type="entry name" value="DIGUANYLATE CYCLASE DGCM-RELATED"/>
    <property type="match status" value="1"/>
</dbReference>
<name>A0A545ARZ3_9ACTN</name>
<gene>
    <name evidence="3" type="ORF">FL583_16775</name>
</gene>
<dbReference type="Pfam" id="PF00990">
    <property type="entry name" value="GGDEF"/>
    <property type="match status" value="1"/>
</dbReference>
<feature type="domain" description="GGDEF" evidence="2">
    <location>
        <begin position="335"/>
        <end position="469"/>
    </location>
</feature>
<dbReference type="SUPFAM" id="SSF55073">
    <property type="entry name" value="Nucleotide cyclase"/>
    <property type="match status" value="1"/>
</dbReference>
<protein>
    <submittedName>
        <fullName evidence="3">GGDEF domain-containing protein</fullName>
    </submittedName>
</protein>
<dbReference type="GO" id="GO:0005886">
    <property type="term" value="C:plasma membrane"/>
    <property type="evidence" value="ECO:0007669"/>
    <property type="project" value="TreeGrafter"/>
</dbReference>
<keyword evidence="1" id="KW-0812">Transmembrane</keyword>
<organism evidence="3 4">
    <name type="scientific">Cryptosporangium phraense</name>
    <dbReference type="NCBI Taxonomy" id="2593070"/>
    <lineage>
        <taxon>Bacteria</taxon>
        <taxon>Bacillati</taxon>
        <taxon>Actinomycetota</taxon>
        <taxon>Actinomycetes</taxon>
        <taxon>Cryptosporangiales</taxon>
        <taxon>Cryptosporangiaceae</taxon>
        <taxon>Cryptosporangium</taxon>
    </lineage>
</organism>
<evidence type="ECO:0000256" key="1">
    <source>
        <dbReference type="SAM" id="Phobius"/>
    </source>
</evidence>
<evidence type="ECO:0000259" key="2">
    <source>
        <dbReference type="PROSITE" id="PS50887"/>
    </source>
</evidence>